<proteinExistence type="predicted"/>
<dbReference type="InterPro" id="IPR002885">
    <property type="entry name" value="PPR_rpt"/>
</dbReference>
<dbReference type="InterPro" id="IPR011990">
    <property type="entry name" value="TPR-like_helical_dom_sf"/>
</dbReference>
<protein>
    <recommendedName>
        <fullName evidence="5">Pentatricopeptide repeat-containing protein</fullName>
    </recommendedName>
</protein>
<dbReference type="Pfam" id="PF20430">
    <property type="entry name" value="Eplus_motif"/>
    <property type="match status" value="1"/>
</dbReference>
<dbReference type="PANTHER" id="PTHR47926">
    <property type="entry name" value="PENTATRICOPEPTIDE REPEAT-CONTAINING PROTEIN"/>
    <property type="match status" value="1"/>
</dbReference>
<sequence>MRTIFAATFLPAPSVTQRRRFHHLEAKPPDYCFSGFSGNKLVDRRTLKLKAGQSSSTLGVSVSEDTFLFDGWPRLLQFSIGSENLMLGLAIHAFLVKCGTQNETFHGNNLVNVYSKLRKLDDAQRVFDEMIVRNTITWTSLMKGYSENGDPLSVFRIANDMFRAEEKFNEHTCSVILQACISPEDCIHGKQVHAYAIKSGLEENVYVGASLVSMYSRGGCLDAAEKVFNGIDDKDVRFMNNMILEYVKARCGEKAIWVFIQLLSSGLEPNDYTYTNIISACNGDIGVGEGKQLHGLSLKYGVLGESSVGNAVITMYGKHGMVEDVEKMFRTMAEKNLISWTALLTAYLKNGLAYKALNVFPEILDLGAGCDSIFLSTMADGCSECKNLELGRQIHGVVIKLGYSTDVQIVTALTDMYAKCRDLRSARWVFDSVSGKNIALFNAILVGFLELYRDDEEDPMVLFNQLRFIGIHPDFITFSRLLSLTAEQACLIRGKSLHAYAIKTGNEADLIVSNAVITMYAKCGSIEEAYQMFNGMNIHDSISWNAIISAFSLHGQGKRALSLFEDMKEEGFDPDEITTLAILQACSYSRLWENGLCLFSEMEPKFGIRPVIEHFACIVDILGRAGHFSEAIDFINKSSFQDSPLLWRTLVNMCKLHGELDFGKLASKRLLDLEPKEAGSYILVSNMYAGEGMLNEAAKVRKIMNDLKVSKEAGYSWIEIDDQVHYFVASDFDHPKSTEIYAELMLLSDEMQKCGDRNELHLIRDPV</sequence>
<dbReference type="InterPro" id="IPR046849">
    <property type="entry name" value="E2_motif"/>
</dbReference>
<dbReference type="EMBL" id="VOIH02000007">
    <property type="protein sequence ID" value="KAF3442562.1"/>
    <property type="molecule type" value="Genomic_DNA"/>
</dbReference>
<dbReference type="InterPro" id="IPR046960">
    <property type="entry name" value="PPR_At4g14850-like_plant"/>
</dbReference>
<keyword evidence="1" id="KW-0677">Repeat</keyword>
<dbReference type="GO" id="GO:0003723">
    <property type="term" value="F:RNA binding"/>
    <property type="evidence" value="ECO:0007669"/>
    <property type="project" value="InterPro"/>
</dbReference>
<dbReference type="Proteomes" id="UP000796880">
    <property type="component" value="Unassembled WGS sequence"/>
</dbReference>
<feature type="repeat" description="PPR" evidence="2">
    <location>
        <begin position="305"/>
        <end position="339"/>
    </location>
</feature>
<gene>
    <name evidence="3" type="ORF">FNV43_RR16478</name>
</gene>
<evidence type="ECO:0000256" key="1">
    <source>
        <dbReference type="ARBA" id="ARBA00022737"/>
    </source>
</evidence>
<organism evidence="3 4">
    <name type="scientific">Rhamnella rubrinervis</name>
    <dbReference type="NCBI Taxonomy" id="2594499"/>
    <lineage>
        <taxon>Eukaryota</taxon>
        <taxon>Viridiplantae</taxon>
        <taxon>Streptophyta</taxon>
        <taxon>Embryophyta</taxon>
        <taxon>Tracheophyta</taxon>
        <taxon>Spermatophyta</taxon>
        <taxon>Magnoliopsida</taxon>
        <taxon>eudicotyledons</taxon>
        <taxon>Gunneridae</taxon>
        <taxon>Pentapetalae</taxon>
        <taxon>rosids</taxon>
        <taxon>fabids</taxon>
        <taxon>Rosales</taxon>
        <taxon>Rhamnaceae</taxon>
        <taxon>rhamnoid group</taxon>
        <taxon>Rhamneae</taxon>
        <taxon>Rhamnella</taxon>
    </lineage>
</organism>
<dbReference type="Pfam" id="PF01535">
    <property type="entry name" value="PPR"/>
    <property type="match status" value="4"/>
</dbReference>
<evidence type="ECO:0008006" key="5">
    <source>
        <dbReference type="Google" id="ProtNLM"/>
    </source>
</evidence>
<dbReference type="FunFam" id="1.25.40.10:FF:000343">
    <property type="entry name" value="Pentatricopeptide repeat-containing protein At3g58590"/>
    <property type="match status" value="2"/>
</dbReference>
<comment type="caution">
    <text evidence="3">The sequence shown here is derived from an EMBL/GenBank/DDBJ whole genome shotgun (WGS) entry which is preliminary data.</text>
</comment>
<name>A0A8K0GYU6_9ROSA</name>
<dbReference type="PANTHER" id="PTHR47926:SF347">
    <property type="entry name" value="PENTATRICOPEPTIDE REPEAT-CONTAINING PROTEIN"/>
    <property type="match status" value="1"/>
</dbReference>
<dbReference type="NCBIfam" id="TIGR00756">
    <property type="entry name" value="PPR"/>
    <property type="match status" value="2"/>
</dbReference>
<dbReference type="GO" id="GO:0009451">
    <property type="term" value="P:RNA modification"/>
    <property type="evidence" value="ECO:0007669"/>
    <property type="project" value="InterPro"/>
</dbReference>
<evidence type="ECO:0000256" key="2">
    <source>
        <dbReference type="PROSITE-ProRule" id="PRU00708"/>
    </source>
</evidence>
<evidence type="ECO:0000313" key="4">
    <source>
        <dbReference type="Proteomes" id="UP000796880"/>
    </source>
</evidence>
<dbReference type="InterPro" id="IPR046848">
    <property type="entry name" value="E_motif"/>
</dbReference>
<feature type="repeat" description="PPR" evidence="2">
    <location>
        <begin position="540"/>
        <end position="574"/>
    </location>
</feature>
<dbReference type="Pfam" id="PF13041">
    <property type="entry name" value="PPR_2"/>
    <property type="match status" value="3"/>
</dbReference>
<reference evidence="3" key="1">
    <citation type="submission" date="2020-03" db="EMBL/GenBank/DDBJ databases">
        <title>A high-quality chromosome-level genome assembly of a woody plant with both climbing and erect habits, Rhamnella rubrinervis.</title>
        <authorList>
            <person name="Lu Z."/>
            <person name="Yang Y."/>
            <person name="Zhu X."/>
            <person name="Sun Y."/>
        </authorList>
    </citation>
    <scope>NUCLEOTIDE SEQUENCE</scope>
    <source>
        <strain evidence="3">BYM</strain>
        <tissue evidence="3">Leaf</tissue>
    </source>
</reference>
<keyword evidence="4" id="KW-1185">Reference proteome</keyword>
<dbReference type="FunFam" id="1.25.40.10:FF:001093">
    <property type="entry name" value="Pentatricopeptide repeat-containing protein At2g34400"/>
    <property type="match status" value="1"/>
</dbReference>
<dbReference type="AlphaFoldDB" id="A0A8K0GYU6"/>
<evidence type="ECO:0000313" key="3">
    <source>
        <dbReference type="EMBL" id="KAF3442562.1"/>
    </source>
</evidence>
<dbReference type="Gene3D" id="1.25.40.10">
    <property type="entry name" value="Tetratricopeptide repeat domain"/>
    <property type="match status" value="6"/>
</dbReference>
<accession>A0A8K0GYU6</accession>
<dbReference type="PROSITE" id="PS51375">
    <property type="entry name" value="PPR"/>
    <property type="match status" value="3"/>
</dbReference>
<feature type="repeat" description="PPR" evidence="2">
    <location>
        <begin position="235"/>
        <end position="269"/>
    </location>
</feature>
<dbReference type="OrthoDB" id="1917369at2759"/>
<dbReference type="Pfam" id="PF20431">
    <property type="entry name" value="E_motif"/>
    <property type="match status" value="1"/>
</dbReference>